<evidence type="ECO:0000256" key="7">
    <source>
        <dbReference type="ARBA" id="ARBA00023015"/>
    </source>
</evidence>
<organism evidence="15 16">
    <name type="scientific">Dendroctonus ponderosae</name>
    <name type="common">Mountain pine beetle</name>
    <dbReference type="NCBI Taxonomy" id="77166"/>
    <lineage>
        <taxon>Eukaryota</taxon>
        <taxon>Metazoa</taxon>
        <taxon>Ecdysozoa</taxon>
        <taxon>Arthropoda</taxon>
        <taxon>Hexapoda</taxon>
        <taxon>Insecta</taxon>
        <taxon>Pterygota</taxon>
        <taxon>Neoptera</taxon>
        <taxon>Endopterygota</taxon>
        <taxon>Coleoptera</taxon>
        <taxon>Polyphaga</taxon>
        <taxon>Cucujiformia</taxon>
        <taxon>Curculionidae</taxon>
        <taxon>Scolytinae</taxon>
        <taxon>Dendroctonus</taxon>
    </lineage>
</organism>
<keyword evidence="5 11" id="KW-0863">Zinc-finger</keyword>
<feature type="binding site" evidence="12">
    <location>
        <position position="15"/>
    </location>
    <ligand>
        <name>Zn(2+)</name>
        <dbReference type="ChEBI" id="CHEBI:29105"/>
    </ligand>
</feature>
<keyword evidence="3 12" id="KW-0479">Metal-binding</keyword>
<feature type="domain" description="C2H2-type" evidence="13">
    <location>
        <begin position="406"/>
        <end position="433"/>
    </location>
</feature>
<dbReference type="InterPro" id="IPR013087">
    <property type="entry name" value="Znf_C2H2_type"/>
</dbReference>
<dbReference type="GO" id="GO:0000978">
    <property type="term" value="F:RNA polymerase II cis-regulatory region sequence-specific DNA binding"/>
    <property type="evidence" value="ECO:0007669"/>
    <property type="project" value="TreeGrafter"/>
</dbReference>
<keyword evidence="9" id="KW-0804">Transcription</keyword>
<feature type="binding site" evidence="12">
    <location>
        <position position="18"/>
    </location>
    <ligand>
        <name>Zn(2+)</name>
        <dbReference type="ChEBI" id="CHEBI:29105"/>
    </ligand>
</feature>
<reference evidence="16" key="1">
    <citation type="journal article" date="2013" name="Genome Biol.">
        <title>Draft genome of the mountain pine beetle, Dendroctonus ponderosae Hopkins, a major forest pest.</title>
        <authorList>
            <person name="Keeling C.I."/>
            <person name="Yuen M.M."/>
            <person name="Liao N.Y."/>
            <person name="Docking T.R."/>
            <person name="Chan S.K."/>
            <person name="Taylor G.A."/>
            <person name="Palmquist D.L."/>
            <person name="Jackman S.D."/>
            <person name="Nguyen A."/>
            <person name="Li M."/>
            <person name="Henderson H."/>
            <person name="Janes J.K."/>
            <person name="Zhao Y."/>
            <person name="Pandoh P."/>
            <person name="Moore R."/>
            <person name="Sperling F.A."/>
            <person name="Huber D.P."/>
            <person name="Birol I."/>
            <person name="Jones S.J."/>
            <person name="Bohlmann J."/>
        </authorList>
    </citation>
    <scope>NUCLEOTIDE SEQUENCE</scope>
</reference>
<feature type="domain" description="C2H2-type" evidence="13">
    <location>
        <begin position="322"/>
        <end position="349"/>
    </location>
</feature>
<dbReference type="FunFam" id="3.30.160.60:FF:000733">
    <property type="entry name" value="Zinc finger protein 236 variant"/>
    <property type="match status" value="1"/>
</dbReference>
<dbReference type="InterPro" id="IPR036236">
    <property type="entry name" value="Znf_C2H2_sf"/>
</dbReference>
<feature type="domain" description="C2H2-type" evidence="13">
    <location>
        <begin position="294"/>
        <end position="321"/>
    </location>
</feature>
<dbReference type="Pfam" id="PF00096">
    <property type="entry name" value="zf-C2H2"/>
    <property type="match status" value="7"/>
</dbReference>
<evidence type="ECO:0000256" key="2">
    <source>
        <dbReference type="ARBA" id="ARBA00006991"/>
    </source>
</evidence>
<evidence type="ECO:0000256" key="6">
    <source>
        <dbReference type="ARBA" id="ARBA00022833"/>
    </source>
</evidence>
<evidence type="ECO:0000259" key="14">
    <source>
        <dbReference type="PROSITE" id="PS51915"/>
    </source>
</evidence>
<dbReference type="PANTHER" id="PTHR24390:SF159">
    <property type="entry name" value="GROWTH FACTOR INDEPENDENT 1 TRANSCRIPTIONAL REPRESSOR"/>
    <property type="match status" value="1"/>
</dbReference>
<keyword evidence="16" id="KW-1185">Reference proteome</keyword>
<evidence type="ECO:0008006" key="17">
    <source>
        <dbReference type="Google" id="ProtNLM"/>
    </source>
</evidence>
<feature type="binding site" evidence="12">
    <location>
        <position position="58"/>
    </location>
    <ligand>
        <name>Zn(2+)</name>
        <dbReference type="ChEBI" id="CHEBI:29105"/>
    </ligand>
</feature>
<evidence type="ECO:0000256" key="11">
    <source>
        <dbReference type="PROSITE-ProRule" id="PRU00042"/>
    </source>
</evidence>
<feature type="domain" description="ZAD" evidence="14">
    <location>
        <begin position="13"/>
        <end position="85"/>
    </location>
</feature>
<dbReference type="GO" id="GO:0005634">
    <property type="term" value="C:nucleus"/>
    <property type="evidence" value="ECO:0007669"/>
    <property type="project" value="UniProtKB-SubCell"/>
</dbReference>
<dbReference type="GO" id="GO:0008270">
    <property type="term" value="F:zinc ion binding"/>
    <property type="evidence" value="ECO:0007669"/>
    <property type="project" value="UniProtKB-UniRule"/>
</dbReference>
<feature type="binding site" evidence="12">
    <location>
        <position position="61"/>
    </location>
    <ligand>
        <name>Zn(2+)</name>
        <dbReference type="ChEBI" id="CHEBI:29105"/>
    </ligand>
</feature>
<feature type="domain" description="C2H2-type" evidence="13">
    <location>
        <begin position="211"/>
        <end position="238"/>
    </location>
</feature>
<dbReference type="SMART" id="SM00355">
    <property type="entry name" value="ZnF_C2H2"/>
    <property type="match status" value="11"/>
</dbReference>
<feature type="domain" description="C2H2-type" evidence="13">
    <location>
        <begin position="266"/>
        <end position="293"/>
    </location>
</feature>
<dbReference type="SMART" id="SM00868">
    <property type="entry name" value="zf-AD"/>
    <property type="match status" value="1"/>
</dbReference>
<evidence type="ECO:0000313" key="16">
    <source>
        <dbReference type="Proteomes" id="UP000019118"/>
    </source>
</evidence>
<dbReference type="PANTHER" id="PTHR24390">
    <property type="entry name" value="ZINC FINGER PROTEIN"/>
    <property type="match status" value="1"/>
</dbReference>
<keyword evidence="7" id="KW-0805">Transcription regulation</keyword>
<dbReference type="AlphaFoldDB" id="A0AAR5Q852"/>
<keyword evidence="10" id="KW-0539">Nucleus</keyword>
<feature type="domain" description="C2H2-type" evidence="13">
    <location>
        <begin position="434"/>
        <end position="461"/>
    </location>
</feature>
<dbReference type="Proteomes" id="UP000019118">
    <property type="component" value="Unassembled WGS sequence"/>
</dbReference>
<name>A0AAR5Q852_DENPD</name>
<evidence type="ECO:0000256" key="5">
    <source>
        <dbReference type="ARBA" id="ARBA00022771"/>
    </source>
</evidence>
<dbReference type="Pfam" id="PF07776">
    <property type="entry name" value="zf-AD"/>
    <property type="match status" value="1"/>
</dbReference>
<dbReference type="FunFam" id="3.30.160.60:FF:000100">
    <property type="entry name" value="Zinc finger 45-like"/>
    <property type="match status" value="1"/>
</dbReference>
<evidence type="ECO:0000259" key="13">
    <source>
        <dbReference type="PROSITE" id="PS50157"/>
    </source>
</evidence>
<keyword evidence="6 12" id="KW-0862">Zinc</keyword>
<dbReference type="Pfam" id="PF12874">
    <property type="entry name" value="zf-met"/>
    <property type="match status" value="1"/>
</dbReference>
<evidence type="ECO:0000256" key="9">
    <source>
        <dbReference type="ARBA" id="ARBA00023163"/>
    </source>
</evidence>
<dbReference type="GO" id="GO:0003700">
    <property type="term" value="F:DNA-binding transcription factor activity"/>
    <property type="evidence" value="ECO:0007669"/>
    <property type="project" value="TreeGrafter"/>
</dbReference>
<dbReference type="Gene3D" id="3.30.160.60">
    <property type="entry name" value="Classic Zinc Finger"/>
    <property type="match status" value="10"/>
</dbReference>
<dbReference type="InterPro" id="IPR012934">
    <property type="entry name" value="Znf_AD"/>
</dbReference>
<feature type="domain" description="C2H2-type" evidence="13">
    <location>
        <begin position="462"/>
        <end position="489"/>
    </location>
</feature>
<dbReference type="SUPFAM" id="SSF57716">
    <property type="entry name" value="Glucocorticoid receptor-like (DNA-binding domain)"/>
    <property type="match status" value="1"/>
</dbReference>
<comment type="subcellular location">
    <subcellularLocation>
        <location evidence="1">Nucleus</location>
    </subcellularLocation>
</comment>
<reference evidence="15" key="2">
    <citation type="submission" date="2024-08" db="UniProtKB">
        <authorList>
            <consortium name="EnsemblMetazoa"/>
        </authorList>
    </citation>
    <scope>IDENTIFICATION</scope>
</reference>
<proteinExistence type="inferred from homology"/>
<evidence type="ECO:0000256" key="4">
    <source>
        <dbReference type="ARBA" id="ARBA00022737"/>
    </source>
</evidence>
<protein>
    <recommendedName>
        <fullName evidence="17">Protein krueppel</fullName>
    </recommendedName>
</protein>
<evidence type="ECO:0000313" key="15">
    <source>
        <dbReference type="EnsemblMetazoa" id="XP_019769409.1"/>
    </source>
</evidence>
<sequence length="584" mass="66805">MLEPAKVILEIEKTCRTCLTEKTAEELTSLWNNNVNSSIRDVFSIELKANPILPSHICVDCLKTLNIARDFQKLVRDAEFQLKNLIVDEESNQVTVVYNANAVSESYVGALKIYIKPPQSSERILIVENLNIDVQNPKHEALKSGSSALFEHSEEICEVQTEDATGNSKEADNKWKSTTLSLTDNPIEATHGGNSRNTDMEIVQPLKDANFSCDLCSKTFRFEFTYKQHLLKHGSRMECESCLSQFDDATAYLFHVKRNHPGLKPFGCPSCPERFFTLTPLKVHFNHHSSQKQLKCDLCGRSFLKQSSLMAHQKKHTDPESFKCRECNKKLSNQHSLLNHLKIHQGDKRHKCETCGATFIHRFSLRTHYRTHTGEKPFQCKLCSNRFKTSSYLKIHMRTHTAEKPYQCTICPKSFVCKSALAAHEKAHTGEKKFQCDICGWRSGRSSDLQIHLRKHSGEKPYKCELCNKRYKTTSHLAAHRKTHSGLKEHVCGICRKAFGDPRTLKSHIRVHTGETPYMCHECGRRYFFPFSTKTLLKNGFADLNNRASCPAIAKYTKIEPLSNKALFKIETERRRFVDSPDSM</sequence>
<evidence type="ECO:0000256" key="1">
    <source>
        <dbReference type="ARBA" id="ARBA00004123"/>
    </source>
</evidence>
<evidence type="ECO:0000256" key="3">
    <source>
        <dbReference type="ARBA" id="ARBA00022723"/>
    </source>
</evidence>
<dbReference type="FunFam" id="3.30.160.60:FF:001156">
    <property type="entry name" value="Zinc finger protein 407"/>
    <property type="match status" value="1"/>
</dbReference>
<feature type="domain" description="C2H2-type" evidence="13">
    <location>
        <begin position="490"/>
        <end position="517"/>
    </location>
</feature>
<feature type="domain" description="C2H2-type" evidence="13">
    <location>
        <begin position="378"/>
        <end position="405"/>
    </location>
</feature>
<dbReference type="Gene3D" id="3.40.1800.20">
    <property type="match status" value="1"/>
</dbReference>
<dbReference type="PROSITE" id="PS51915">
    <property type="entry name" value="ZAD"/>
    <property type="match status" value="1"/>
</dbReference>
<dbReference type="SUPFAM" id="SSF57667">
    <property type="entry name" value="beta-beta-alpha zinc fingers"/>
    <property type="match status" value="5"/>
</dbReference>
<evidence type="ECO:0000256" key="8">
    <source>
        <dbReference type="ARBA" id="ARBA00023125"/>
    </source>
</evidence>
<feature type="domain" description="C2H2-type" evidence="13">
    <location>
        <begin position="237"/>
        <end position="265"/>
    </location>
</feature>
<accession>A0AAR5Q852</accession>
<feature type="domain" description="C2H2-type" evidence="13">
    <location>
        <begin position="350"/>
        <end position="377"/>
    </location>
</feature>
<dbReference type="Pfam" id="PF13894">
    <property type="entry name" value="zf-C2H2_4"/>
    <property type="match status" value="1"/>
</dbReference>
<keyword evidence="8" id="KW-0238">DNA-binding</keyword>
<dbReference type="PROSITE" id="PS50157">
    <property type="entry name" value="ZINC_FINGER_C2H2_2"/>
    <property type="match status" value="11"/>
</dbReference>
<keyword evidence="4" id="KW-0677">Repeat</keyword>
<evidence type="ECO:0000256" key="10">
    <source>
        <dbReference type="ARBA" id="ARBA00023242"/>
    </source>
</evidence>
<dbReference type="PROSITE" id="PS00028">
    <property type="entry name" value="ZINC_FINGER_C2H2_1"/>
    <property type="match status" value="10"/>
</dbReference>
<dbReference type="GO" id="GO:0006357">
    <property type="term" value="P:regulation of transcription by RNA polymerase II"/>
    <property type="evidence" value="ECO:0007669"/>
    <property type="project" value="TreeGrafter"/>
</dbReference>
<dbReference type="FunFam" id="3.30.160.60:FF:000322">
    <property type="entry name" value="GDNF-inducible zinc finger protein 1"/>
    <property type="match status" value="1"/>
</dbReference>
<dbReference type="EnsemblMetazoa" id="XM_019913850.1">
    <property type="protein sequence ID" value="XP_019769409.1"/>
    <property type="gene ID" value="LOC109543919"/>
</dbReference>
<comment type="similarity">
    <text evidence="2">Belongs to the krueppel C2H2-type zinc-finger protein family.</text>
</comment>
<evidence type="ECO:0000256" key="12">
    <source>
        <dbReference type="PROSITE-ProRule" id="PRU01263"/>
    </source>
</evidence>